<protein>
    <submittedName>
        <fullName evidence="1">Uncharacterized protein</fullName>
    </submittedName>
</protein>
<sequence length="227" mass="25809">MDLYYHSGDQHFIRIGSPEDTVRRYVVLNERLRNVPRQELLDTAGYLYQQEGRGGGSASEFTTGYINNTAKTKTWIGRYSWLMLPSSLRTLTGPKVIPSGVDPLRAIASTQTWYGEYSIPSDVYVVPQGTDLAAYGVVNRLDEKSSVFLKHGFIVVNFNIETIQDGRLDRPHLQYIHAPLMNQWRLEGFAGSYRDPYGYNFLLKDGDTLFYHADLSSRGDFTSQVPH</sequence>
<dbReference type="RefSeq" id="WP_169504455.1">
    <property type="nucleotide sequence ID" value="NZ_JABBPN010000005.1"/>
</dbReference>
<keyword evidence="2" id="KW-1185">Reference proteome</keyword>
<accession>A0A848M406</accession>
<name>A0A848M406_PAELE</name>
<proteinExistence type="predicted"/>
<comment type="caution">
    <text evidence="1">The sequence shown here is derived from an EMBL/GenBank/DDBJ whole genome shotgun (WGS) entry which is preliminary data.</text>
</comment>
<evidence type="ECO:0000313" key="2">
    <source>
        <dbReference type="Proteomes" id="UP000565468"/>
    </source>
</evidence>
<organism evidence="1 2">
    <name type="scientific">Paenibacillus lemnae</name>
    <dbReference type="NCBI Taxonomy" id="1330551"/>
    <lineage>
        <taxon>Bacteria</taxon>
        <taxon>Bacillati</taxon>
        <taxon>Bacillota</taxon>
        <taxon>Bacilli</taxon>
        <taxon>Bacillales</taxon>
        <taxon>Paenibacillaceae</taxon>
        <taxon>Paenibacillus</taxon>
    </lineage>
</organism>
<reference evidence="1 2" key="1">
    <citation type="submission" date="2020-04" db="EMBL/GenBank/DDBJ databases">
        <title>Paenibacillus algicola sp. nov., a novel marine bacterium producing alginate lyase.</title>
        <authorList>
            <person name="Huang H."/>
        </authorList>
    </citation>
    <scope>NUCLEOTIDE SEQUENCE [LARGE SCALE GENOMIC DNA]</scope>
    <source>
        <strain evidence="1 2">L7-75</strain>
    </source>
</reference>
<dbReference type="AlphaFoldDB" id="A0A848M406"/>
<dbReference type="Proteomes" id="UP000565468">
    <property type="component" value="Unassembled WGS sequence"/>
</dbReference>
<evidence type="ECO:0000313" key="1">
    <source>
        <dbReference type="EMBL" id="NMO95677.1"/>
    </source>
</evidence>
<gene>
    <name evidence="1" type="ORF">HII30_07815</name>
</gene>
<dbReference type="EMBL" id="JABBPN010000005">
    <property type="protein sequence ID" value="NMO95677.1"/>
    <property type="molecule type" value="Genomic_DNA"/>
</dbReference>